<evidence type="ECO:0000313" key="2">
    <source>
        <dbReference type="Proteomes" id="UP001172155"/>
    </source>
</evidence>
<dbReference type="AlphaFoldDB" id="A0AA40ENQ1"/>
<dbReference type="EMBL" id="JAUKUD010000005">
    <property type="protein sequence ID" value="KAK0742672.1"/>
    <property type="molecule type" value="Genomic_DNA"/>
</dbReference>
<gene>
    <name evidence="1" type="ORF">B0T18DRAFT_413481</name>
</gene>
<dbReference type="Proteomes" id="UP001172155">
    <property type="component" value="Unassembled WGS sequence"/>
</dbReference>
<reference evidence="1" key="1">
    <citation type="submission" date="2023-06" db="EMBL/GenBank/DDBJ databases">
        <title>Genome-scale phylogeny and comparative genomics of the fungal order Sordariales.</title>
        <authorList>
            <consortium name="Lawrence Berkeley National Laboratory"/>
            <person name="Hensen N."/>
            <person name="Bonometti L."/>
            <person name="Westerberg I."/>
            <person name="Brannstrom I.O."/>
            <person name="Guillou S."/>
            <person name="Cros-Aarteil S."/>
            <person name="Calhoun S."/>
            <person name="Haridas S."/>
            <person name="Kuo A."/>
            <person name="Mondo S."/>
            <person name="Pangilinan J."/>
            <person name="Riley R."/>
            <person name="LaButti K."/>
            <person name="Andreopoulos B."/>
            <person name="Lipzen A."/>
            <person name="Chen C."/>
            <person name="Yanf M."/>
            <person name="Daum C."/>
            <person name="Ng V."/>
            <person name="Clum A."/>
            <person name="Steindorff A."/>
            <person name="Ohm R."/>
            <person name="Martin F."/>
            <person name="Silar P."/>
            <person name="Natvig D."/>
            <person name="Lalanne C."/>
            <person name="Gautier V."/>
            <person name="Ament-velasquez S.L."/>
            <person name="Kruys A."/>
            <person name="Hutchinson M.I."/>
            <person name="Powell A.J."/>
            <person name="Barry K."/>
            <person name="Miller A.N."/>
            <person name="Grigoriev I.V."/>
            <person name="Debuchy R."/>
            <person name="Gladieux P."/>
            <person name="Thoren M.H."/>
            <person name="Johannesson H."/>
        </authorList>
    </citation>
    <scope>NUCLEOTIDE SEQUENCE</scope>
    <source>
        <strain evidence="1">SMH3187-1</strain>
    </source>
</reference>
<protein>
    <submittedName>
        <fullName evidence="1">Uncharacterized protein</fullName>
    </submittedName>
</protein>
<evidence type="ECO:0000313" key="1">
    <source>
        <dbReference type="EMBL" id="KAK0742672.1"/>
    </source>
</evidence>
<organism evidence="1 2">
    <name type="scientific">Schizothecium vesticola</name>
    <dbReference type="NCBI Taxonomy" id="314040"/>
    <lineage>
        <taxon>Eukaryota</taxon>
        <taxon>Fungi</taxon>
        <taxon>Dikarya</taxon>
        <taxon>Ascomycota</taxon>
        <taxon>Pezizomycotina</taxon>
        <taxon>Sordariomycetes</taxon>
        <taxon>Sordariomycetidae</taxon>
        <taxon>Sordariales</taxon>
        <taxon>Schizotheciaceae</taxon>
        <taxon>Schizothecium</taxon>
    </lineage>
</organism>
<sequence>MDRRGLKARLLATFSLSSLSAPRKRGIHVVFPIPPNDDVEHDVDIVMVHGLNGDCFATWTKNGCF</sequence>
<accession>A0AA40ENQ1</accession>
<keyword evidence="2" id="KW-1185">Reference proteome</keyword>
<name>A0AA40ENQ1_9PEZI</name>
<proteinExistence type="predicted"/>
<comment type="caution">
    <text evidence="1">The sequence shown here is derived from an EMBL/GenBank/DDBJ whole genome shotgun (WGS) entry which is preliminary data.</text>
</comment>